<sequence>MIWGMDHLLPRPRVSESTPGVFEFVPGSSVSGPAALVDAVRLSLAVLDLRPAEAGADTAAVRVVEDAGLGPEAYEIEITAEGVRIAAGDRAGAFYAGQTLRQLLPAEAYRAAALPGTVWAVPCGRLADAPALSWRGAHLDVARNFLPKREVLRMIDMLALHKLNRLHLHLVDDQGWRVESRAYPLLHEIGSHRDQTTTSYYREEPAFDGVPHGGYYTLTDLAEISAYATARAVTVVPEIDVPGHASAILAAYPEFAARPADTYRVLDRWGISPAILSPLPATVDFLTTVFDEIIGALGDVPYFHIGGDECVLDDWAASAEISAYQEKLGLATPADLHAWFLRRLADVLAERRSRAVVWDEAFVSGMLRQDTVVMPWRGPQVGRRAAAAGHEVVATPVFPMYFDYAEAASAEEPLAIGDTITLADVAAFAPVPSEWTVEERDRVVGVQFQLWSERIPDGRTLDYRAWPRGCAAAEIAWSGAPVSECFTGRLDAHLVRLDAFGVEYRPPAGPRPWQRGGSGWRRHRPGVVDVQEMMRHLHELTQSADSTRPSTSS</sequence>
<feature type="domain" description="Glycoside hydrolase family 20 catalytic" evidence="7">
    <location>
        <begin position="133"/>
        <end position="479"/>
    </location>
</feature>
<protein>
    <recommendedName>
        <fullName evidence="3">beta-N-acetylhexosaminidase</fullName>
        <ecNumber evidence="3">3.2.1.52</ecNumber>
    </recommendedName>
</protein>
<dbReference type="InterPro" id="IPR015883">
    <property type="entry name" value="Glyco_hydro_20_cat"/>
</dbReference>
<feature type="active site" description="Proton donor" evidence="6">
    <location>
        <position position="309"/>
    </location>
</feature>
<proteinExistence type="inferred from homology"/>
<reference evidence="9" key="1">
    <citation type="submission" date="2021-01" db="EMBL/GenBank/DDBJ databases">
        <title>Whole genome shotgun sequence of Sphaerimonospora thailandensis NBRC 107569.</title>
        <authorList>
            <person name="Komaki H."/>
            <person name="Tamura T."/>
        </authorList>
    </citation>
    <scope>NUCLEOTIDE SEQUENCE</scope>
    <source>
        <strain evidence="9">NBRC 107569</strain>
    </source>
</reference>
<evidence type="ECO:0000313" key="9">
    <source>
        <dbReference type="EMBL" id="GIH72449.1"/>
    </source>
</evidence>
<dbReference type="GO" id="GO:0030203">
    <property type="term" value="P:glycosaminoglycan metabolic process"/>
    <property type="evidence" value="ECO:0007669"/>
    <property type="project" value="TreeGrafter"/>
</dbReference>
<comment type="caution">
    <text evidence="9">The sequence shown here is derived from an EMBL/GenBank/DDBJ whole genome shotgun (WGS) entry which is preliminary data.</text>
</comment>
<organism evidence="9 10">
    <name type="scientific">Sphaerimonospora thailandensis</name>
    <dbReference type="NCBI Taxonomy" id="795644"/>
    <lineage>
        <taxon>Bacteria</taxon>
        <taxon>Bacillati</taxon>
        <taxon>Actinomycetota</taxon>
        <taxon>Actinomycetes</taxon>
        <taxon>Streptosporangiales</taxon>
        <taxon>Streptosporangiaceae</taxon>
        <taxon>Sphaerimonospora</taxon>
    </lineage>
</organism>
<keyword evidence="10" id="KW-1185">Reference proteome</keyword>
<evidence type="ECO:0000256" key="6">
    <source>
        <dbReference type="PIRSR" id="PIRSR625705-1"/>
    </source>
</evidence>
<dbReference type="Gene3D" id="3.20.20.80">
    <property type="entry name" value="Glycosidases"/>
    <property type="match status" value="1"/>
</dbReference>
<name>A0A8J3RCY8_9ACTN</name>
<dbReference type="PRINTS" id="PR00738">
    <property type="entry name" value="GLHYDRLASE20"/>
</dbReference>
<dbReference type="InterPro" id="IPR025705">
    <property type="entry name" value="Beta_hexosaminidase_sua/sub"/>
</dbReference>
<keyword evidence="5" id="KW-0326">Glycosidase</keyword>
<dbReference type="GO" id="GO:0004563">
    <property type="term" value="F:beta-N-acetylhexosaminidase activity"/>
    <property type="evidence" value="ECO:0007669"/>
    <property type="project" value="UniProtKB-EC"/>
</dbReference>
<dbReference type="InterPro" id="IPR029018">
    <property type="entry name" value="Hex-like_dom2"/>
</dbReference>
<accession>A0A8J3RCY8</accession>
<dbReference type="SUPFAM" id="SSF51445">
    <property type="entry name" value="(Trans)glycosidases"/>
    <property type="match status" value="1"/>
</dbReference>
<dbReference type="PANTHER" id="PTHR22600:SF57">
    <property type="entry name" value="BETA-N-ACETYLHEXOSAMINIDASE"/>
    <property type="match status" value="1"/>
</dbReference>
<dbReference type="SUPFAM" id="SSF55545">
    <property type="entry name" value="beta-N-acetylhexosaminidase-like domain"/>
    <property type="match status" value="1"/>
</dbReference>
<feature type="domain" description="Beta-hexosaminidase bacterial type N-terminal" evidence="8">
    <location>
        <begin position="8"/>
        <end position="128"/>
    </location>
</feature>
<evidence type="ECO:0000256" key="3">
    <source>
        <dbReference type="ARBA" id="ARBA00012663"/>
    </source>
</evidence>
<dbReference type="Gene3D" id="3.30.379.10">
    <property type="entry name" value="Chitobiase/beta-hexosaminidase domain 2-like"/>
    <property type="match status" value="1"/>
</dbReference>
<dbReference type="PANTHER" id="PTHR22600">
    <property type="entry name" value="BETA-HEXOSAMINIDASE"/>
    <property type="match status" value="1"/>
</dbReference>
<evidence type="ECO:0000256" key="2">
    <source>
        <dbReference type="ARBA" id="ARBA00006285"/>
    </source>
</evidence>
<dbReference type="Pfam" id="PF02838">
    <property type="entry name" value="Glyco_hydro_20b"/>
    <property type="match status" value="1"/>
</dbReference>
<dbReference type="InterPro" id="IPR015882">
    <property type="entry name" value="HEX_bac_N"/>
</dbReference>
<dbReference type="AlphaFoldDB" id="A0A8J3RCY8"/>
<comment type="similarity">
    <text evidence="2">Belongs to the glycosyl hydrolase 20 family.</text>
</comment>
<dbReference type="InterPro" id="IPR017853">
    <property type="entry name" value="GH"/>
</dbReference>
<evidence type="ECO:0000259" key="8">
    <source>
        <dbReference type="Pfam" id="PF02838"/>
    </source>
</evidence>
<dbReference type="GO" id="GO:0016020">
    <property type="term" value="C:membrane"/>
    <property type="evidence" value="ECO:0007669"/>
    <property type="project" value="TreeGrafter"/>
</dbReference>
<dbReference type="EMBL" id="BOOG01000052">
    <property type="protein sequence ID" value="GIH72449.1"/>
    <property type="molecule type" value="Genomic_DNA"/>
</dbReference>
<dbReference type="GO" id="GO:0005975">
    <property type="term" value="P:carbohydrate metabolic process"/>
    <property type="evidence" value="ECO:0007669"/>
    <property type="project" value="InterPro"/>
</dbReference>
<evidence type="ECO:0000256" key="1">
    <source>
        <dbReference type="ARBA" id="ARBA00001231"/>
    </source>
</evidence>
<dbReference type="EC" id="3.2.1.52" evidence="3"/>
<dbReference type="CDD" id="cd06563">
    <property type="entry name" value="GH20_chitobiase-like"/>
    <property type="match status" value="1"/>
</dbReference>
<evidence type="ECO:0000256" key="4">
    <source>
        <dbReference type="ARBA" id="ARBA00022801"/>
    </source>
</evidence>
<evidence type="ECO:0000259" key="7">
    <source>
        <dbReference type="Pfam" id="PF00728"/>
    </source>
</evidence>
<keyword evidence="4" id="KW-0378">Hydrolase</keyword>
<dbReference type="Proteomes" id="UP000610966">
    <property type="component" value="Unassembled WGS sequence"/>
</dbReference>
<gene>
    <name evidence="9" type="ORF">Mth01_47020</name>
</gene>
<dbReference type="Pfam" id="PF00728">
    <property type="entry name" value="Glyco_hydro_20"/>
    <property type="match status" value="1"/>
</dbReference>
<evidence type="ECO:0000313" key="10">
    <source>
        <dbReference type="Proteomes" id="UP000610966"/>
    </source>
</evidence>
<comment type="catalytic activity">
    <reaction evidence="1">
        <text>Hydrolysis of terminal non-reducing N-acetyl-D-hexosamine residues in N-acetyl-beta-D-hexosaminides.</text>
        <dbReference type="EC" id="3.2.1.52"/>
    </reaction>
</comment>
<evidence type="ECO:0000256" key="5">
    <source>
        <dbReference type="ARBA" id="ARBA00023295"/>
    </source>
</evidence>